<feature type="domain" description="ClpA/ClpB AAA lid" evidence="3">
    <location>
        <begin position="38"/>
        <end position="97"/>
    </location>
</feature>
<dbReference type="InterPro" id="IPR050130">
    <property type="entry name" value="ClpA_ClpB"/>
</dbReference>
<proteinExistence type="predicted"/>
<evidence type="ECO:0000313" key="5">
    <source>
        <dbReference type="Proteomes" id="UP001412067"/>
    </source>
</evidence>
<organism evidence="4 5">
    <name type="scientific">Platanthera guangdongensis</name>
    <dbReference type="NCBI Taxonomy" id="2320717"/>
    <lineage>
        <taxon>Eukaryota</taxon>
        <taxon>Viridiplantae</taxon>
        <taxon>Streptophyta</taxon>
        <taxon>Embryophyta</taxon>
        <taxon>Tracheophyta</taxon>
        <taxon>Spermatophyta</taxon>
        <taxon>Magnoliopsida</taxon>
        <taxon>Liliopsida</taxon>
        <taxon>Asparagales</taxon>
        <taxon>Orchidaceae</taxon>
        <taxon>Orchidoideae</taxon>
        <taxon>Orchideae</taxon>
        <taxon>Orchidinae</taxon>
        <taxon>Platanthera</taxon>
    </lineage>
</organism>
<dbReference type="Pfam" id="PF17871">
    <property type="entry name" value="AAA_lid_9"/>
    <property type="match status" value="1"/>
</dbReference>
<evidence type="ECO:0000256" key="2">
    <source>
        <dbReference type="ARBA" id="ARBA00022840"/>
    </source>
</evidence>
<dbReference type="PANTHER" id="PTHR11638">
    <property type="entry name" value="ATP-DEPENDENT CLP PROTEASE"/>
    <property type="match status" value="1"/>
</dbReference>
<comment type="caution">
    <text evidence="4">The sequence shown here is derived from an EMBL/GenBank/DDBJ whole genome shotgun (WGS) entry which is preliminary data.</text>
</comment>
<dbReference type="Gene3D" id="1.10.8.60">
    <property type="match status" value="1"/>
</dbReference>
<accession>A0ABR2M0S9</accession>
<keyword evidence="1" id="KW-0547">Nucleotide-binding</keyword>
<evidence type="ECO:0000259" key="3">
    <source>
        <dbReference type="Pfam" id="PF17871"/>
    </source>
</evidence>
<sequence>MLGDRLKEKRDPTQAEVFIETRKSINGKKLDLETNNAIEDVVRILMSLRERYESHHRCRFTLESINAAIYFSARYISDRHLLEKAIDLIDEDGGRAHLCG</sequence>
<dbReference type="EMBL" id="JBBWWR010000013">
    <property type="protein sequence ID" value="KAK8955948.1"/>
    <property type="molecule type" value="Genomic_DNA"/>
</dbReference>
<evidence type="ECO:0000256" key="1">
    <source>
        <dbReference type="ARBA" id="ARBA00022741"/>
    </source>
</evidence>
<dbReference type="Proteomes" id="UP001412067">
    <property type="component" value="Unassembled WGS sequence"/>
</dbReference>
<reference evidence="4 5" key="1">
    <citation type="journal article" date="2022" name="Nat. Plants">
        <title>Genomes of leafy and leafless Platanthera orchids illuminate the evolution of mycoheterotrophy.</title>
        <authorList>
            <person name="Li M.H."/>
            <person name="Liu K.W."/>
            <person name="Li Z."/>
            <person name="Lu H.C."/>
            <person name="Ye Q.L."/>
            <person name="Zhang D."/>
            <person name="Wang J.Y."/>
            <person name="Li Y.F."/>
            <person name="Zhong Z.M."/>
            <person name="Liu X."/>
            <person name="Yu X."/>
            <person name="Liu D.K."/>
            <person name="Tu X.D."/>
            <person name="Liu B."/>
            <person name="Hao Y."/>
            <person name="Liao X.Y."/>
            <person name="Jiang Y.T."/>
            <person name="Sun W.H."/>
            <person name="Chen J."/>
            <person name="Chen Y.Q."/>
            <person name="Ai Y."/>
            <person name="Zhai J.W."/>
            <person name="Wu S.S."/>
            <person name="Zhou Z."/>
            <person name="Hsiao Y.Y."/>
            <person name="Wu W.L."/>
            <person name="Chen Y.Y."/>
            <person name="Lin Y.F."/>
            <person name="Hsu J.L."/>
            <person name="Li C.Y."/>
            <person name="Wang Z.W."/>
            <person name="Zhao X."/>
            <person name="Zhong W.Y."/>
            <person name="Ma X.K."/>
            <person name="Ma L."/>
            <person name="Huang J."/>
            <person name="Chen G.Z."/>
            <person name="Huang M.Z."/>
            <person name="Huang L."/>
            <person name="Peng D.H."/>
            <person name="Luo Y.B."/>
            <person name="Zou S.Q."/>
            <person name="Chen S.P."/>
            <person name="Lan S."/>
            <person name="Tsai W.C."/>
            <person name="Van de Peer Y."/>
            <person name="Liu Z.J."/>
        </authorList>
    </citation>
    <scope>NUCLEOTIDE SEQUENCE [LARGE SCALE GENOMIC DNA]</scope>
    <source>
        <strain evidence="4">Lor288</strain>
    </source>
</reference>
<name>A0ABR2M0S9_9ASPA</name>
<dbReference type="InterPro" id="IPR041546">
    <property type="entry name" value="ClpA/ClpB_AAA_lid"/>
</dbReference>
<gene>
    <name evidence="4" type="ORF">KSP40_PGU010647</name>
</gene>
<keyword evidence="5" id="KW-1185">Reference proteome</keyword>
<dbReference type="PANTHER" id="PTHR11638:SF185">
    <property type="entry name" value="ATP-DEPENDENT CLP PROTEASE ATP-BINDING SUBUNIT"/>
    <property type="match status" value="1"/>
</dbReference>
<evidence type="ECO:0000313" key="4">
    <source>
        <dbReference type="EMBL" id="KAK8955948.1"/>
    </source>
</evidence>
<protein>
    <recommendedName>
        <fullName evidence="3">ClpA/ClpB AAA lid domain-containing protein</fullName>
    </recommendedName>
</protein>
<keyword evidence="2" id="KW-0067">ATP-binding</keyword>